<name>A0A1V9A6A7_SACPI</name>
<evidence type="ECO:0008006" key="3">
    <source>
        <dbReference type="Google" id="ProtNLM"/>
    </source>
</evidence>
<dbReference type="InterPro" id="IPR021276">
    <property type="entry name" value="DUF2855"/>
</dbReference>
<dbReference type="RefSeq" id="WP_081191620.1">
    <property type="nucleotide sequence ID" value="NZ_MWIH01000005.1"/>
</dbReference>
<organism evidence="1 2">
    <name type="scientific">Saccharomonospora piscinae</name>
    <dbReference type="NCBI Taxonomy" id="687388"/>
    <lineage>
        <taxon>Bacteria</taxon>
        <taxon>Bacillati</taxon>
        <taxon>Actinomycetota</taxon>
        <taxon>Actinomycetes</taxon>
        <taxon>Pseudonocardiales</taxon>
        <taxon>Pseudonocardiaceae</taxon>
        <taxon>Saccharomonospora</taxon>
    </lineage>
</organism>
<protein>
    <recommendedName>
        <fullName evidence="3">DUF2855 family protein</fullName>
    </recommendedName>
</protein>
<accession>A0A1V9A6A7</accession>
<dbReference type="STRING" id="1962155.B1813_10400"/>
<dbReference type="AlphaFoldDB" id="A0A1V9A6A7"/>
<sequence length="351" mass="38371">MDAWDLMFHRNDLTRHEVRQARPVSLRQGQVRLAVERFGITTVTATYALFGDSPLRFFDAFPAPMEFGRVPVWGFARVVDSRADGIAEGDRFFGYLPMSSHHTVTAEPVAGGFIDTAQEAVPHDWYRTYESAPADELDDRRALLHPLYPCSFTLAETIGTYAAQGVKSVVITSASCKTAVGLADLLARRDGLSVTGVTSPQNKEFTAALNLYDSVLTYDELGTDAVQARTVFVDFTNSAQRIRAVYRHAGTQLLATHLAGFTHPSTSFAPPEVGDPAPQPFFTPAVEDQLRAELGADVYNRRYRQAEDEFLIGTKSWLDIQRGSGPDAIAEAFRTVLAGALPPATGAVLTP</sequence>
<reference evidence="1 2" key="1">
    <citation type="submission" date="2017-02" db="EMBL/GenBank/DDBJ databases">
        <title>Draft genome of Saccharomonospora sp. 154.</title>
        <authorList>
            <person name="Alonso-Carmona G.S."/>
            <person name="De La Haba R."/>
            <person name="Vera-Gargallo B."/>
            <person name="Sandoval-Trujillo A.H."/>
            <person name="Ramirez-Duran N."/>
            <person name="Ventosa A."/>
        </authorList>
    </citation>
    <scope>NUCLEOTIDE SEQUENCE [LARGE SCALE GENOMIC DNA]</scope>
    <source>
        <strain evidence="1 2">LRS4.154</strain>
    </source>
</reference>
<comment type="caution">
    <text evidence="1">The sequence shown here is derived from an EMBL/GenBank/DDBJ whole genome shotgun (WGS) entry which is preliminary data.</text>
</comment>
<evidence type="ECO:0000313" key="1">
    <source>
        <dbReference type="EMBL" id="OQO92578.1"/>
    </source>
</evidence>
<dbReference type="Proteomes" id="UP000192591">
    <property type="component" value="Unassembled WGS sequence"/>
</dbReference>
<gene>
    <name evidence="1" type="ORF">B1813_10400</name>
</gene>
<keyword evidence="2" id="KW-1185">Reference proteome</keyword>
<dbReference type="Pfam" id="PF11017">
    <property type="entry name" value="DUF2855"/>
    <property type="match status" value="1"/>
</dbReference>
<proteinExistence type="predicted"/>
<dbReference type="EMBL" id="MWIH01000005">
    <property type="protein sequence ID" value="OQO92578.1"/>
    <property type="molecule type" value="Genomic_DNA"/>
</dbReference>
<evidence type="ECO:0000313" key="2">
    <source>
        <dbReference type="Proteomes" id="UP000192591"/>
    </source>
</evidence>